<reference evidence="2 3" key="1">
    <citation type="submission" date="2016-05" db="EMBL/GenBank/DDBJ databases">
        <title>Draft Genome Sequences of Stenotrophomonas maltophilia Strains Sm32COP, Sm41DVV, Sm46PAILV, SmF3, SmF22, SmSOFb1 and SmCVFa1, Isolated from Different Manures, in France.</title>
        <authorList>
            <person name="Nazaret S."/>
            <person name="Bodilis J."/>
        </authorList>
    </citation>
    <scope>NUCLEOTIDE SEQUENCE [LARGE SCALE GENOMIC DNA]</scope>
    <source>
        <strain evidence="2 3">Sm41DVV</strain>
    </source>
</reference>
<dbReference type="AlphaFoldDB" id="A0AAP7GVK0"/>
<dbReference type="InterPro" id="IPR008727">
    <property type="entry name" value="PAAR_motif"/>
</dbReference>
<sequence>MGRLIVVVGDATSGGGRVITGSAFTDINGHAVARVSDRATCPKHQGIFPIVTGDDSWIVDGQPVARDGDRLACGCSLLAGAQQTAHIAAAGALAPATSEGDATAPAPPPDEFTVHSTPKEPVCRECLLAAARSGAAYLRR</sequence>
<dbReference type="Gene3D" id="2.60.200.60">
    <property type="match status" value="1"/>
</dbReference>
<accession>A0AAP7GVK0</accession>
<feature type="region of interest" description="Disordered" evidence="1">
    <location>
        <begin position="94"/>
        <end position="117"/>
    </location>
</feature>
<evidence type="ECO:0000256" key="1">
    <source>
        <dbReference type="SAM" id="MobiDB-lite"/>
    </source>
</evidence>
<evidence type="ECO:0000313" key="3">
    <source>
        <dbReference type="Proteomes" id="UP000092125"/>
    </source>
</evidence>
<proteinExistence type="predicted"/>
<comment type="caution">
    <text evidence="2">The sequence shown here is derived from an EMBL/GenBank/DDBJ whole genome shotgun (WGS) entry which is preliminary data.</text>
</comment>
<dbReference type="Pfam" id="PF05488">
    <property type="entry name" value="PAAR_motif"/>
    <property type="match status" value="1"/>
</dbReference>
<protein>
    <recommendedName>
        <fullName evidence="4">PAAR domain-containing protein</fullName>
    </recommendedName>
</protein>
<name>A0AAP7GVK0_STEMA</name>
<dbReference type="CDD" id="cd14744">
    <property type="entry name" value="PAAR_CT_2"/>
    <property type="match status" value="1"/>
</dbReference>
<organism evidence="2 3">
    <name type="scientific">Stenotrophomonas maltophilia</name>
    <name type="common">Pseudomonas maltophilia</name>
    <name type="synonym">Xanthomonas maltophilia</name>
    <dbReference type="NCBI Taxonomy" id="40324"/>
    <lineage>
        <taxon>Bacteria</taxon>
        <taxon>Pseudomonadati</taxon>
        <taxon>Pseudomonadota</taxon>
        <taxon>Gammaproteobacteria</taxon>
        <taxon>Lysobacterales</taxon>
        <taxon>Lysobacteraceae</taxon>
        <taxon>Stenotrophomonas</taxon>
        <taxon>Stenotrophomonas maltophilia group</taxon>
    </lineage>
</organism>
<evidence type="ECO:0000313" key="2">
    <source>
        <dbReference type="EMBL" id="OBU63645.1"/>
    </source>
</evidence>
<dbReference type="Proteomes" id="UP000092125">
    <property type="component" value="Unassembled WGS sequence"/>
</dbReference>
<gene>
    <name evidence="2" type="ORF">A9K56_02820</name>
</gene>
<evidence type="ECO:0008006" key="4">
    <source>
        <dbReference type="Google" id="ProtNLM"/>
    </source>
</evidence>
<dbReference type="RefSeq" id="WP_065181357.1">
    <property type="nucleotide sequence ID" value="NZ_JAEDWE010000032.1"/>
</dbReference>
<dbReference type="EMBL" id="LYVI01000001">
    <property type="protein sequence ID" value="OBU63645.1"/>
    <property type="molecule type" value="Genomic_DNA"/>
</dbReference>